<evidence type="ECO:0000256" key="1">
    <source>
        <dbReference type="SAM" id="MobiDB-lite"/>
    </source>
</evidence>
<protein>
    <submittedName>
        <fullName evidence="3">Uncharacterized protein</fullName>
    </submittedName>
</protein>
<gene>
    <name evidence="3" type="ORF">SAMN05216355_12322</name>
</gene>
<name>A0A1H0F8B8_9ACTO</name>
<keyword evidence="2" id="KW-0812">Transmembrane</keyword>
<evidence type="ECO:0000313" key="4">
    <source>
        <dbReference type="Proteomes" id="UP000198541"/>
    </source>
</evidence>
<feature type="compositionally biased region" description="Polar residues" evidence="1">
    <location>
        <begin position="197"/>
        <end position="206"/>
    </location>
</feature>
<feature type="region of interest" description="Disordered" evidence="1">
    <location>
        <begin position="75"/>
        <end position="244"/>
    </location>
</feature>
<feature type="compositionally biased region" description="Low complexity" evidence="1">
    <location>
        <begin position="78"/>
        <end position="96"/>
    </location>
</feature>
<evidence type="ECO:0000256" key="2">
    <source>
        <dbReference type="SAM" id="Phobius"/>
    </source>
</evidence>
<dbReference type="AlphaFoldDB" id="A0A1H0F8B8"/>
<feature type="transmembrane region" description="Helical" evidence="2">
    <location>
        <begin position="249"/>
        <end position="268"/>
    </location>
</feature>
<proteinExistence type="predicted"/>
<feature type="compositionally biased region" description="Pro residues" evidence="1">
    <location>
        <begin position="222"/>
        <end position="235"/>
    </location>
</feature>
<dbReference type="Proteomes" id="UP000198541">
    <property type="component" value="Unassembled WGS sequence"/>
</dbReference>
<evidence type="ECO:0000313" key="3">
    <source>
        <dbReference type="EMBL" id="SDN90762.1"/>
    </source>
</evidence>
<keyword evidence="4" id="KW-1185">Reference proteome</keyword>
<keyword evidence="2" id="KW-0472">Membrane</keyword>
<organism evidence="3 4">
    <name type="scientific">Actinomyces ruminicola</name>
    <dbReference type="NCBI Taxonomy" id="332524"/>
    <lineage>
        <taxon>Bacteria</taxon>
        <taxon>Bacillati</taxon>
        <taxon>Actinomycetota</taxon>
        <taxon>Actinomycetes</taxon>
        <taxon>Actinomycetales</taxon>
        <taxon>Actinomycetaceae</taxon>
        <taxon>Actinomyces</taxon>
    </lineage>
</organism>
<accession>A0A1H0F8B8</accession>
<feature type="compositionally biased region" description="Polar residues" evidence="1">
    <location>
        <begin position="101"/>
        <end position="125"/>
    </location>
</feature>
<sequence length="269" mass="27748">MLAGLPTRRLWDAGHMTEQRTHPEMDASWAPVGWEPSDIGFDDAPFGTVLGDPLMGSPVFDVSVLDAAPVLEADGADARPASSSGAARRRTAQPTTRKQHQQATQTPSHRQSTTRPQAQPASPSASGHGMVAPIPAASAPTQRQPSRVAAGYGVVPTPGPRQVAGAVGGTPAGRPAGTASPAVTGNRRNPYAPVQAQRPQPATPSATAYGPPPQPAEHNPYGRPPAPPGTGPTPRPASQGDDTKSIEKLVAAGIGWVVFILFMIIFAST</sequence>
<keyword evidence="2" id="KW-1133">Transmembrane helix</keyword>
<reference evidence="4" key="1">
    <citation type="submission" date="2016-10" db="EMBL/GenBank/DDBJ databases">
        <authorList>
            <person name="Varghese N."/>
            <person name="Submissions S."/>
        </authorList>
    </citation>
    <scope>NUCLEOTIDE SEQUENCE [LARGE SCALE GENOMIC DNA]</scope>
    <source>
        <strain evidence="4">DSM 27982</strain>
    </source>
</reference>
<dbReference type="EMBL" id="FNIM01000023">
    <property type="protein sequence ID" value="SDN90762.1"/>
    <property type="molecule type" value="Genomic_DNA"/>
</dbReference>